<evidence type="ECO:0000256" key="10">
    <source>
        <dbReference type="SAM" id="SignalP"/>
    </source>
</evidence>
<dbReference type="STRING" id="49390.A0A068VAX2"/>
<dbReference type="InterPro" id="IPR044788">
    <property type="entry name" value="X8_dom_prot"/>
</dbReference>
<evidence type="ECO:0000256" key="4">
    <source>
        <dbReference type="ARBA" id="ARBA00022729"/>
    </source>
</evidence>
<dbReference type="GO" id="GO:0009506">
    <property type="term" value="C:plasmodesma"/>
    <property type="evidence" value="ECO:0007669"/>
    <property type="project" value="UniProtKB-ARBA"/>
</dbReference>
<dbReference type="SMART" id="SM00768">
    <property type="entry name" value="X8"/>
    <property type="match status" value="1"/>
</dbReference>
<dbReference type="Gramene" id="CDP17717">
    <property type="protein sequence ID" value="CDP17717"/>
    <property type="gene ID" value="GSCOC_T00001684001"/>
</dbReference>
<evidence type="ECO:0000313" key="13">
    <source>
        <dbReference type="Proteomes" id="UP000295252"/>
    </source>
</evidence>
<evidence type="ECO:0000256" key="8">
    <source>
        <dbReference type="ARBA" id="ARBA00023288"/>
    </source>
</evidence>
<keyword evidence="3" id="KW-0336">GPI-anchor</keyword>
<accession>A0A068VAX2</accession>
<dbReference type="Gene3D" id="1.20.58.1040">
    <property type="match status" value="1"/>
</dbReference>
<organism evidence="12 13">
    <name type="scientific">Coffea canephora</name>
    <name type="common">Robusta coffee</name>
    <dbReference type="NCBI Taxonomy" id="49390"/>
    <lineage>
        <taxon>Eukaryota</taxon>
        <taxon>Viridiplantae</taxon>
        <taxon>Streptophyta</taxon>
        <taxon>Embryophyta</taxon>
        <taxon>Tracheophyta</taxon>
        <taxon>Spermatophyta</taxon>
        <taxon>Magnoliopsida</taxon>
        <taxon>eudicotyledons</taxon>
        <taxon>Gunneridae</taxon>
        <taxon>Pentapetalae</taxon>
        <taxon>asterids</taxon>
        <taxon>lamiids</taxon>
        <taxon>Gentianales</taxon>
        <taxon>Rubiaceae</taxon>
        <taxon>Ixoroideae</taxon>
        <taxon>Gardenieae complex</taxon>
        <taxon>Bertiereae - Coffeeae clade</taxon>
        <taxon>Coffeeae</taxon>
        <taxon>Coffea</taxon>
    </lineage>
</organism>
<feature type="signal peptide" evidence="10">
    <location>
        <begin position="1"/>
        <end position="19"/>
    </location>
</feature>
<keyword evidence="2" id="KW-1003">Cell membrane</keyword>
<dbReference type="AlphaFoldDB" id="A0A068VAX2"/>
<evidence type="ECO:0000256" key="7">
    <source>
        <dbReference type="ARBA" id="ARBA00023180"/>
    </source>
</evidence>
<feature type="region of interest" description="Disordered" evidence="9">
    <location>
        <begin position="113"/>
        <end position="145"/>
    </location>
</feature>
<dbReference type="EMBL" id="HG739260">
    <property type="protein sequence ID" value="CDP17717.1"/>
    <property type="molecule type" value="Genomic_DNA"/>
</dbReference>
<gene>
    <name evidence="12" type="ORF">GSCOC_T00001684001</name>
</gene>
<dbReference type="Pfam" id="PF07983">
    <property type="entry name" value="X8"/>
    <property type="match status" value="1"/>
</dbReference>
<dbReference type="Proteomes" id="UP000295252">
    <property type="component" value="Unassembled WGS sequence"/>
</dbReference>
<dbReference type="PhylomeDB" id="A0A068VAX2"/>
<evidence type="ECO:0000256" key="5">
    <source>
        <dbReference type="ARBA" id="ARBA00023136"/>
    </source>
</evidence>
<keyword evidence="4 10" id="KW-0732">Signal</keyword>
<protein>
    <submittedName>
        <fullName evidence="12">DH200=94 genomic scaffold, scaffold_176</fullName>
    </submittedName>
</protein>
<evidence type="ECO:0000256" key="1">
    <source>
        <dbReference type="ARBA" id="ARBA00004609"/>
    </source>
</evidence>
<keyword evidence="6" id="KW-1015">Disulfide bond</keyword>
<dbReference type="InterPro" id="IPR012946">
    <property type="entry name" value="X8"/>
</dbReference>
<reference evidence="13" key="1">
    <citation type="journal article" date="2014" name="Science">
        <title>The coffee genome provides insight into the convergent evolution of caffeine biosynthesis.</title>
        <authorList>
            <person name="Denoeud F."/>
            <person name="Carretero-Paulet L."/>
            <person name="Dereeper A."/>
            <person name="Droc G."/>
            <person name="Guyot R."/>
            <person name="Pietrella M."/>
            <person name="Zheng C."/>
            <person name="Alberti A."/>
            <person name="Anthony F."/>
            <person name="Aprea G."/>
            <person name="Aury J.M."/>
            <person name="Bento P."/>
            <person name="Bernard M."/>
            <person name="Bocs S."/>
            <person name="Campa C."/>
            <person name="Cenci A."/>
            <person name="Combes M.C."/>
            <person name="Crouzillat D."/>
            <person name="Da Silva C."/>
            <person name="Daddiego L."/>
            <person name="De Bellis F."/>
            <person name="Dussert S."/>
            <person name="Garsmeur O."/>
            <person name="Gayraud T."/>
            <person name="Guignon V."/>
            <person name="Jahn K."/>
            <person name="Jamilloux V."/>
            <person name="Joet T."/>
            <person name="Labadie K."/>
            <person name="Lan T."/>
            <person name="Leclercq J."/>
            <person name="Lepelley M."/>
            <person name="Leroy T."/>
            <person name="Li L.T."/>
            <person name="Librado P."/>
            <person name="Lopez L."/>
            <person name="Munoz A."/>
            <person name="Noel B."/>
            <person name="Pallavicini A."/>
            <person name="Perrotta G."/>
            <person name="Poncet V."/>
            <person name="Pot D."/>
            <person name="Priyono X."/>
            <person name="Rigoreau M."/>
            <person name="Rouard M."/>
            <person name="Rozas J."/>
            <person name="Tranchant-Dubreuil C."/>
            <person name="VanBuren R."/>
            <person name="Zhang Q."/>
            <person name="Andrade A.C."/>
            <person name="Argout X."/>
            <person name="Bertrand B."/>
            <person name="de Kochko A."/>
            <person name="Graziosi G."/>
            <person name="Henry R.J."/>
            <person name="Jayarama X."/>
            <person name="Ming R."/>
            <person name="Nagai C."/>
            <person name="Rounsley S."/>
            <person name="Sankoff D."/>
            <person name="Giuliano G."/>
            <person name="Albert V.A."/>
            <person name="Wincker P."/>
            <person name="Lashermes P."/>
        </authorList>
    </citation>
    <scope>NUCLEOTIDE SEQUENCE [LARGE SCALE GENOMIC DNA]</scope>
    <source>
        <strain evidence="13">cv. DH200-94</strain>
    </source>
</reference>
<dbReference type="FunFam" id="1.20.58.1040:FF:000001">
    <property type="entry name" value="Glucan endo-1,3-beta-glucosidase 4"/>
    <property type="match status" value="1"/>
</dbReference>
<sequence>MAGWVIGMLILAMAGHSSATWCICKEGVNDATLQKTLDYACGAGADCSATHQNGACYSPNSVRAHCSYAVNSFFQKKGQTPGSCDFAGTATVVTSDPSTNGCVYPASASGTIAPPGTTTTPATPTTATPTTATPTPTINSPTGTSPLVTTPSTSSGLGAGGFNNGLGPSGTNQDMSEAAGRVLLAKICPTSSSLITLLFYGLVFWWA</sequence>
<dbReference type="GO" id="GO:0005886">
    <property type="term" value="C:plasma membrane"/>
    <property type="evidence" value="ECO:0007669"/>
    <property type="project" value="UniProtKB-SubCell"/>
</dbReference>
<keyword evidence="13" id="KW-1185">Reference proteome</keyword>
<keyword evidence="8" id="KW-0449">Lipoprotein</keyword>
<comment type="subcellular location">
    <subcellularLocation>
        <location evidence="1">Cell membrane</location>
        <topology evidence="1">Lipid-anchor</topology>
        <topology evidence="1">GPI-anchor</topology>
    </subcellularLocation>
</comment>
<evidence type="ECO:0000256" key="9">
    <source>
        <dbReference type="SAM" id="MobiDB-lite"/>
    </source>
</evidence>
<dbReference type="PANTHER" id="PTHR31044">
    <property type="entry name" value="BETA-1,3 GLUCANASE"/>
    <property type="match status" value="1"/>
</dbReference>
<dbReference type="OrthoDB" id="1930814at2759"/>
<evidence type="ECO:0000256" key="2">
    <source>
        <dbReference type="ARBA" id="ARBA00022475"/>
    </source>
</evidence>
<keyword evidence="7" id="KW-0325">Glycoprotein</keyword>
<feature type="chain" id="PRO_5001655744" evidence="10">
    <location>
        <begin position="20"/>
        <end position="207"/>
    </location>
</feature>
<dbReference type="InParanoid" id="A0A068VAX2"/>
<evidence type="ECO:0000259" key="11">
    <source>
        <dbReference type="SMART" id="SM00768"/>
    </source>
</evidence>
<feature type="domain" description="X8" evidence="11">
    <location>
        <begin position="20"/>
        <end position="104"/>
    </location>
</feature>
<dbReference type="OMA" id="PRANTFF"/>
<evidence type="ECO:0000256" key="6">
    <source>
        <dbReference type="ARBA" id="ARBA00023157"/>
    </source>
</evidence>
<keyword evidence="5" id="KW-0472">Membrane</keyword>
<proteinExistence type="predicted"/>
<dbReference type="GO" id="GO:0098552">
    <property type="term" value="C:side of membrane"/>
    <property type="evidence" value="ECO:0007669"/>
    <property type="project" value="UniProtKB-KW"/>
</dbReference>
<dbReference type="FunCoup" id="A0A068VAX2">
    <property type="interactions" value="850"/>
</dbReference>
<evidence type="ECO:0000313" key="12">
    <source>
        <dbReference type="EMBL" id="CDP17717.1"/>
    </source>
</evidence>
<name>A0A068VAX2_COFCA</name>
<evidence type="ECO:0000256" key="3">
    <source>
        <dbReference type="ARBA" id="ARBA00022622"/>
    </source>
</evidence>
<dbReference type="PANTHER" id="PTHR31044:SF25">
    <property type="entry name" value="PLASMODESMATA CALLOSE-BINDING PROTEIN 3"/>
    <property type="match status" value="1"/>
</dbReference>